<proteinExistence type="predicted"/>
<evidence type="ECO:0000313" key="1">
    <source>
        <dbReference type="EMBL" id="DAF60607.1"/>
    </source>
</evidence>
<sequence>MDVQTFFTEKFPELKGKDKETQIAILEEEASRCGKFLREWQEFKKDIELKGGAQPLKNILLI</sequence>
<name>A0A8S5TC94_9CAUD</name>
<dbReference type="EMBL" id="BK032791">
    <property type="protein sequence ID" value="DAF60607.1"/>
    <property type="molecule type" value="Genomic_DNA"/>
</dbReference>
<reference evidence="1" key="1">
    <citation type="journal article" date="2021" name="Proc. Natl. Acad. Sci. U.S.A.">
        <title>A Catalog of Tens of Thousands of Viruses from Human Metagenomes Reveals Hidden Associations with Chronic Diseases.</title>
        <authorList>
            <person name="Tisza M.J."/>
            <person name="Buck C.B."/>
        </authorList>
    </citation>
    <scope>NUCLEOTIDE SEQUENCE</scope>
    <source>
        <strain evidence="1">Ctw757</strain>
    </source>
</reference>
<accession>A0A8S5TC94</accession>
<organism evidence="1">
    <name type="scientific">Siphoviridae sp. ctw757</name>
    <dbReference type="NCBI Taxonomy" id="2827969"/>
    <lineage>
        <taxon>Viruses</taxon>
        <taxon>Duplodnaviria</taxon>
        <taxon>Heunggongvirae</taxon>
        <taxon>Uroviricota</taxon>
        <taxon>Caudoviricetes</taxon>
    </lineage>
</organism>
<protein>
    <submittedName>
        <fullName evidence="1">Uncharacterized protein</fullName>
    </submittedName>
</protein>